<keyword evidence="5" id="KW-0067">ATP-binding</keyword>
<reference evidence="11 12" key="1">
    <citation type="submission" date="2016-07" db="EMBL/GenBank/DDBJ databases">
        <title>Pervasive Adenine N6-methylation of Active Genes in Fungi.</title>
        <authorList>
            <consortium name="DOE Joint Genome Institute"/>
            <person name="Mondo S.J."/>
            <person name="Dannebaum R.O."/>
            <person name="Kuo R.C."/>
            <person name="Labutti K."/>
            <person name="Haridas S."/>
            <person name="Kuo A."/>
            <person name="Salamov A."/>
            <person name="Ahrendt S.R."/>
            <person name="Lipzen A."/>
            <person name="Sullivan W."/>
            <person name="Andreopoulos W.B."/>
            <person name="Clum A."/>
            <person name="Lindquist E."/>
            <person name="Daum C."/>
            <person name="Ramamoorthy G.K."/>
            <person name="Gryganskyi A."/>
            <person name="Culley D."/>
            <person name="Magnuson J.K."/>
            <person name="James T.Y."/>
            <person name="O'Malley M.A."/>
            <person name="Stajich J.E."/>
            <person name="Spatafora J.W."/>
            <person name="Visel A."/>
            <person name="Grigoriev I.V."/>
        </authorList>
    </citation>
    <scope>NUCLEOTIDE SEQUENCE [LARGE SCALE GENOMIC DNA]</scope>
    <source>
        <strain evidence="11 12">NRRL 3301</strain>
    </source>
</reference>
<dbReference type="InterPro" id="IPR001650">
    <property type="entry name" value="Helicase_C-like"/>
</dbReference>
<evidence type="ECO:0000313" key="11">
    <source>
        <dbReference type="EMBL" id="ORX59484.1"/>
    </source>
</evidence>
<protein>
    <recommendedName>
        <fullName evidence="1">RNA helicase</fullName>
        <ecNumber evidence="1">3.6.4.13</ecNumber>
    </recommendedName>
</protein>
<dbReference type="GO" id="GO:0005524">
    <property type="term" value="F:ATP binding"/>
    <property type="evidence" value="ECO:0007669"/>
    <property type="project" value="UniProtKB-KW"/>
</dbReference>
<dbReference type="OrthoDB" id="10256233at2759"/>
<proteinExistence type="predicted"/>
<evidence type="ECO:0000256" key="6">
    <source>
        <dbReference type="PROSITE-ProRule" id="PRU00552"/>
    </source>
</evidence>
<evidence type="ECO:0000256" key="1">
    <source>
        <dbReference type="ARBA" id="ARBA00012552"/>
    </source>
</evidence>
<feature type="domain" description="Helicase C-terminal" evidence="9">
    <location>
        <begin position="275"/>
        <end position="439"/>
    </location>
</feature>
<dbReference type="InterPro" id="IPR014014">
    <property type="entry name" value="RNA_helicase_DEAD_Q_motif"/>
</dbReference>
<evidence type="ECO:0000259" key="8">
    <source>
        <dbReference type="PROSITE" id="PS51192"/>
    </source>
</evidence>
<dbReference type="InterPro" id="IPR050547">
    <property type="entry name" value="DEAD_box_RNA_helicases"/>
</dbReference>
<dbReference type="PROSITE" id="PS51192">
    <property type="entry name" value="HELICASE_ATP_BIND_1"/>
    <property type="match status" value="1"/>
</dbReference>
<dbReference type="PANTHER" id="PTHR47963:SF8">
    <property type="entry name" value="ATP-DEPENDENT RNA HELICASE DEAD"/>
    <property type="match status" value="1"/>
</dbReference>
<evidence type="ECO:0000256" key="7">
    <source>
        <dbReference type="SAM" id="MobiDB-lite"/>
    </source>
</evidence>
<accession>A0A1X2GR06</accession>
<feature type="domain" description="Helicase ATP-binding" evidence="8">
    <location>
        <begin position="44"/>
        <end position="210"/>
    </location>
</feature>
<feature type="short sequence motif" description="Q motif" evidence="6">
    <location>
        <begin position="12"/>
        <end position="41"/>
    </location>
</feature>
<dbReference type="AlphaFoldDB" id="A0A1X2GR06"/>
<keyword evidence="3 11" id="KW-0378">Hydrolase</keyword>
<evidence type="ECO:0000256" key="5">
    <source>
        <dbReference type="ARBA" id="ARBA00022840"/>
    </source>
</evidence>
<evidence type="ECO:0000256" key="2">
    <source>
        <dbReference type="ARBA" id="ARBA00022741"/>
    </source>
</evidence>
<keyword evidence="4" id="KW-0347">Helicase</keyword>
<keyword evidence="2" id="KW-0547">Nucleotide-binding</keyword>
<dbReference type="Pfam" id="PF00270">
    <property type="entry name" value="DEAD"/>
    <property type="match status" value="1"/>
</dbReference>
<evidence type="ECO:0000256" key="3">
    <source>
        <dbReference type="ARBA" id="ARBA00022801"/>
    </source>
</evidence>
<feature type="domain" description="DEAD-box RNA helicase Q" evidence="10">
    <location>
        <begin position="12"/>
        <end position="41"/>
    </location>
</feature>
<feature type="compositionally biased region" description="Low complexity" evidence="7">
    <location>
        <begin position="329"/>
        <end position="348"/>
    </location>
</feature>
<dbReference type="GO" id="GO:0003724">
    <property type="term" value="F:RNA helicase activity"/>
    <property type="evidence" value="ECO:0007669"/>
    <property type="project" value="UniProtKB-EC"/>
</dbReference>
<dbReference type="EC" id="3.6.4.13" evidence="1"/>
<dbReference type="PROSITE" id="PS51195">
    <property type="entry name" value="Q_MOTIF"/>
    <property type="match status" value="1"/>
</dbReference>
<dbReference type="EMBL" id="MCGT01000005">
    <property type="protein sequence ID" value="ORX59484.1"/>
    <property type="molecule type" value="Genomic_DNA"/>
</dbReference>
<comment type="caution">
    <text evidence="11">The sequence shown here is derived from an EMBL/GenBank/DDBJ whole genome shotgun (WGS) entry which is preliminary data.</text>
</comment>
<evidence type="ECO:0000259" key="10">
    <source>
        <dbReference type="PROSITE" id="PS51195"/>
    </source>
</evidence>
<dbReference type="Pfam" id="PF00271">
    <property type="entry name" value="Helicase_C"/>
    <property type="match status" value="1"/>
</dbReference>
<gene>
    <name evidence="11" type="ORF">DM01DRAFT_1300798</name>
</gene>
<dbReference type="GO" id="GO:0016787">
    <property type="term" value="F:hydrolase activity"/>
    <property type="evidence" value="ECO:0007669"/>
    <property type="project" value="UniProtKB-KW"/>
</dbReference>
<dbReference type="SMART" id="SM00490">
    <property type="entry name" value="HELICc"/>
    <property type="match status" value="1"/>
</dbReference>
<dbReference type="Proteomes" id="UP000242146">
    <property type="component" value="Unassembled WGS sequence"/>
</dbReference>
<dbReference type="PANTHER" id="PTHR47963">
    <property type="entry name" value="DEAD-BOX ATP-DEPENDENT RNA HELICASE 47, MITOCHONDRIAL"/>
    <property type="match status" value="1"/>
</dbReference>
<dbReference type="Gene3D" id="3.40.50.300">
    <property type="entry name" value="P-loop containing nucleotide triphosphate hydrolases"/>
    <property type="match status" value="2"/>
</dbReference>
<dbReference type="SMART" id="SM00487">
    <property type="entry name" value="DEXDc"/>
    <property type="match status" value="1"/>
</dbReference>
<evidence type="ECO:0000313" key="12">
    <source>
        <dbReference type="Proteomes" id="UP000242146"/>
    </source>
</evidence>
<dbReference type="GO" id="GO:0003723">
    <property type="term" value="F:RNA binding"/>
    <property type="evidence" value="ECO:0007669"/>
    <property type="project" value="TreeGrafter"/>
</dbReference>
<dbReference type="InterPro" id="IPR014001">
    <property type="entry name" value="Helicase_ATP-bd"/>
</dbReference>
<sequence>MQPALRGKRYYTTFQSIGIHASICNRIKSAFGFEQPTATQQQLIAAMLSGQDILLRDATGTGKSFGLAVALANNVHNHHKLPAMYITPNQELAVQVQRWLDVLAPTSASQVKIGTAGQIMRDHKEQPLMPHCIILDEADQAFRLPKRYASVRDQLMRQKHPKPAQLLLESIMPIHSSPPQPKPQLVVASATLNRPLRHWLIRDRKWMQHPTFIDTTQGSVQSPTSPVQHHCLLLDDDAIRNISPVDLFEFANPRKSQRQQSPANEGTNASVIDDQIIGSLSVLIEEEQPTMKDAIVFVDASTSNLDIQQRLDIDSQAFTVKDIRDAFSTPTFTSHDSSSSPSASPSTDRASHHTLWIANEFSARGIDLPRVSHVFILGKPSSVTGYLHMAGRTGRLGSDGQPRPGKVISLVPNHGYTEAKLVQMYKLMQIPVTPLPYVE</sequence>
<evidence type="ECO:0000259" key="9">
    <source>
        <dbReference type="PROSITE" id="PS51194"/>
    </source>
</evidence>
<dbReference type="PROSITE" id="PS51194">
    <property type="entry name" value="HELICASE_CTER"/>
    <property type="match status" value="1"/>
</dbReference>
<dbReference type="STRING" id="101127.A0A1X2GR06"/>
<feature type="region of interest" description="Disordered" evidence="7">
    <location>
        <begin position="329"/>
        <end position="349"/>
    </location>
</feature>
<keyword evidence="12" id="KW-1185">Reference proteome</keyword>
<dbReference type="InterPro" id="IPR027417">
    <property type="entry name" value="P-loop_NTPase"/>
</dbReference>
<dbReference type="SUPFAM" id="SSF52540">
    <property type="entry name" value="P-loop containing nucleoside triphosphate hydrolases"/>
    <property type="match status" value="2"/>
</dbReference>
<name>A0A1X2GR06_9FUNG</name>
<evidence type="ECO:0000256" key="4">
    <source>
        <dbReference type="ARBA" id="ARBA00022806"/>
    </source>
</evidence>
<dbReference type="InterPro" id="IPR011545">
    <property type="entry name" value="DEAD/DEAH_box_helicase_dom"/>
</dbReference>
<organism evidence="11 12">
    <name type="scientific">Hesseltinella vesiculosa</name>
    <dbReference type="NCBI Taxonomy" id="101127"/>
    <lineage>
        <taxon>Eukaryota</taxon>
        <taxon>Fungi</taxon>
        <taxon>Fungi incertae sedis</taxon>
        <taxon>Mucoromycota</taxon>
        <taxon>Mucoromycotina</taxon>
        <taxon>Mucoromycetes</taxon>
        <taxon>Mucorales</taxon>
        <taxon>Cunninghamellaceae</taxon>
        <taxon>Hesseltinella</taxon>
    </lineage>
</organism>